<dbReference type="SUPFAM" id="SSF56059">
    <property type="entry name" value="Glutathione synthetase ATP-binding domain-like"/>
    <property type="match status" value="1"/>
</dbReference>
<dbReference type="GO" id="GO:0046872">
    <property type="term" value="F:metal ion binding"/>
    <property type="evidence" value="ECO:0007669"/>
    <property type="project" value="InterPro"/>
</dbReference>
<accession>X1FMQ8</accession>
<organism evidence="2">
    <name type="scientific">marine sediment metagenome</name>
    <dbReference type="NCBI Taxonomy" id="412755"/>
    <lineage>
        <taxon>unclassified sequences</taxon>
        <taxon>metagenomes</taxon>
        <taxon>ecological metagenomes</taxon>
    </lineage>
</organism>
<dbReference type="Gene3D" id="3.30.470.20">
    <property type="entry name" value="ATP-grasp fold, B domain"/>
    <property type="match status" value="1"/>
</dbReference>
<gene>
    <name evidence="2" type="ORF">S03H2_14915</name>
</gene>
<dbReference type="EMBL" id="BARU01007573">
    <property type="protein sequence ID" value="GAH46267.1"/>
    <property type="molecule type" value="Genomic_DNA"/>
</dbReference>
<dbReference type="PROSITE" id="PS50975">
    <property type="entry name" value="ATP_GRASP"/>
    <property type="match status" value="1"/>
</dbReference>
<dbReference type="AlphaFoldDB" id="X1FMQ8"/>
<evidence type="ECO:0000259" key="1">
    <source>
        <dbReference type="PROSITE" id="PS50975"/>
    </source>
</evidence>
<comment type="caution">
    <text evidence="2">The sequence shown here is derived from an EMBL/GenBank/DDBJ whole genome shotgun (WGS) entry which is preliminary data.</text>
</comment>
<dbReference type="Gene3D" id="3.30.1490.20">
    <property type="entry name" value="ATP-grasp fold, A domain"/>
    <property type="match status" value="1"/>
</dbReference>
<dbReference type="InterPro" id="IPR011761">
    <property type="entry name" value="ATP-grasp"/>
</dbReference>
<dbReference type="InterPro" id="IPR013815">
    <property type="entry name" value="ATP_grasp_subdomain_1"/>
</dbReference>
<sequence>MARLFECQGKRFLKDAGIVIPTGEVASTAKEAHEVATKIGKPVVV</sequence>
<dbReference type="GO" id="GO:0005524">
    <property type="term" value="F:ATP binding"/>
    <property type="evidence" value="ECO:0007669"/>
    <property type="project" value="InterPro"/>
</dbReference>
<name>X1FMQ8_9ZZZZ</name>
<feature type="domain" description="ATP-grasp" evidence="1">
    <location>
        <begin position="10"/>
        <end position="45"/>
    </location>
</feature>
<feature type="non-terminal residue" evidence="2">
    <location>
        <position position="45"/>
    </location>
</feature>
<evidence type="ECO:0000313" key="2">
    <source>
        <dbReference type="EMBL" id="GAH46267.1"/>
    </source>
</evidence>
<protein>
    <recommendedName>
        <fullName evidence="1">ATP-grasp domain-containing protein</fullName>
    </recommendedName>
</protein>
<reference evidence="2" key="1">
    <citation type="journal article" date="2014" name="Front. Microbiol.">
        <title>High frequency of phylogenetically diverse reductive dehalogenase-homologous genes in deep subseafloor sedimentary metagenomes.</title>
        <authorList>
            <person name="Kawai M."/>
            <person name="Futagami T."/>
            <person name="Toyoda A."/>
            <person name="Takaki Y."/>
            <person name="Nishi S."/>
            <person name="Hori S."/>
            <person name="Arai W."/>
            <person name="Tsubouchi T."/>
            <person name="Morono Y."/>
            <person name="Uchiyama I."/>
            <person name="Ito T."/>
            <person name="Fujiyama A."/>
            <person name="Inagaki F."/>
            <person name="Takami H."/>
        </authorList>
    </citation>
    <scope>NUCLEOTIDE SEQUENCE</scope>
    <source>
        <strain evidence="2">Expedition CK06-06</strain>
    </source>
</reference>
<proteinExistence type="predicted"/>